<proteinExistence type="predicted"/>
<feature type="compositionally biased region" description="Basic and acidic residues" evidence="1">
    <location>
        <begin position="63"/>
        <end position="110"/>
    </location>
</feature>
<dbReference type="OrthoDB" id="5348404at2759"/>
<organism evidence="2 3">
    <name type="scientific">Bugula neritina</name>
    <name type="common">Brown bryozoan</name>
    <name type="synonym">Sertularia neritina</name>
    <dbReference type="NCBI Taxonomy" id="10212"/>
    <lineage>
        <taxon>Eukaryota</taxon>
        <taxon>Metazoa</taxon>
        <taxon>Spiralia</taxon>
        <taxon>Lophotrochozoa</taxon>
        <taxon>Bryozoa</taxon>
        <taxon>Gymnolaemata</taxon>
        <taxon>Cheilostomatida</taxon>
        <taxon>Flustrina</taxon>
        <taxon>Buguloidea</taxon>
        <taxon>Bugulidae</taxon>
        <taxon>Bugula</taxon>
    </lineage>
</organism>
<dbReference type="EMBL" id="VXIV02001039">
    <property type="protein sequence ID" value="KAF6034591.1"/>
    <property type="molecule type" value="Genomic_DNA"/>
</dbReference>
<feature type="compositionally biased region" description="Basic residues" evidence="1">
    <location>
        <begin position="111"/>
        <end position="126"/>
    </location>
</feature>
<sequence>MIEGVAENQLREGRGAMESCWCIESKEVTEEKAPVVSLDDLFRKTTTEPAIYWLPLTDEKIEQKAKEREERSKAYRERKEMEIKEKEAKAEERKKEIEERRRKEREERKSPSPRRRLRSPSPRHHRFVGEGRQARLVALEAGVVNQGVALVPREWLGVA</sequence>
<dbReference type="Proteomes" id="UP000593567">
    <property type="component" value="Unassembled WGS sequence"/>
</dbReference>
<dbReference type="PANTHER" id="PTHR46589:SF1">
    <property type="entry name" value="APOPTOTIC CHROMATIN CONDENSATION INDUCER IN THE NUCLEUS"/>
    <property type="match status" value="1"/>
</dbReference>
<keyword evidence="3" id="KW-1185">Reference proteome</keyword>
<reference evidence="2" key="1">
    <citation type="submission" date="2020-06" db="EMBL/GenBank/DDBJ databases">
        <title>Draft genome of Bugula neritina, a colonial animal packing powerful symbionts and potential medicines.</title>
        <authorList>
            <person name="Rayko M."/>
        </authorList>
    </citation>
    <scope>NUCLEOTIDE SEQUENCE [LARGE SCALE GENOMIC DNA]</scope>
    <source>
        <strain evidence="2">Kwan_BN1</strain>
    </source>
</reference>
<dbReference type="AlphaFoldDB" id="A0A7J7K9R2"/>
<feature type="region of interest" description="Disordered" evidence="1">
    <location>
        <begin position="63"/>
        <end position="129"/>
    </location>
</feature>
<dbReference type="GO" id="GO:0061574">
    <property type="term" value="C:ASAP complex"/>
    <property type="evidence" value="ECO:0007669"/>
    <property type="project" value="TreeGrafter"/>
</dbReference>
<dbReference type="Pfam" id="PF16294">
    <property type="entry name" value="RSB_motif"/>
    <property type="match status" value="1"/>
</dbReference>
<gene>
    <name evidence="2" type="ORF">EB796_007104</name>
</gene>
<dbReference type="InterPro" id="IPR052793">
    <property type="entry name" value="EJC-associated_protein"/>
</dbReference>
<dbReference type="GO" id="GO:0003723">
    <property type="term" value="F:RNA binding"/>
    <property type="evidence" value="ECO:0007669"/>
    <property type="project" value="TreeGrafter"/>
</dbReference>
<evidence type="ECO:0000313" key="2">
    <source>
        <dbReference type="EMBL" id="KAF6034591.1"/>
    </source>
</evidence>
<evidence type="ECO:0000256" key="1">
    <source>
        <dbReference type="SAM" id="MobiDB-lite"/>
    </source>
</evidence>
<accession>A0A7J7K9R2</accession>
<comment type="caution">
    <text evidence="2">The sequence shown here is derived from an EMBL/GenBank/DDBJ whole genome shotgun (WGS) entry which is preliminary data.</text>
</comment>
<dbReference type="GO" id="GO:0008380">
    <property type="term" value="P:RNA splicing"/>
    <property type="evidence" value="ECO:0007669"/>
    <property type="project" value="TreeGrafter"/>
</dbReference>
<dbReference type="InterPro" id="IPR032552">
    <property type="entry name" value="RSB_motif"/>
</dbReference>
<evidence type="ECO:0000313" key="3">
    <source>
        <dbReference type="Proteomes" id="UP000593567"/>
    </source>
</evidence>
<protein>
    <submittedName>
        <fullName evidence="2">Uncharacterized protein</fullName>
    </submittedName>
</protein>
<dbReference type="GO" id="GO:0071011">
    <property type="term" value="C:precatalytic spliceosome"/>
    <property type="evidence" value="ECO:0007669"/>
    <property type="project" value="TreeGrafter"/>
</dbReference>
<name>A0A7J7K9R2_BUGNE</name>
<dbReference type="PANTHER" id="PTHR46589">
    <property type="entry name" value="APOPTOTIC CHROMATIN CONDENSATION INDUCER IN THE NUCLEUS"/>
    <property type="match status" value="1"/>
</dbReference>